<feature type="domain" description="N-acetyltransferase" evidence="1">
    <location>
        <begin position="2"/>
        <end position="156"/>
    </location>
</feature>
<dbReference type="EMBL" id="JAMQJY010000002">
    <property type="protein sequence ID" value="MCM2676866.1"/>
    <property type="molecule type" value="Genomic_DNA"/>
</dbReference>
<accession>A0ABT0XLR8</accession>
<dbReference type="InterPro" id="IPR016181">
    <property type="entry name" value="Acyl_CoA_acyltransferase"/>
</dbReference>
<evidence type="ECO:0000259" key="1">
    <source>
        <dbReference type="PROSITE" id="PS51186"/>
    </source>
</evidence>
<organism evidence="2 3">
    <name type="scientific">Alkalicoccobacillus plakortidis</name>
    <dbReference type="NCBI Taxonomy" id="444060"/>
    <lineage>
        <taxon>Bacteria</taxon>
        <taxon>Bacillati</taxon>
        <taxon>Bacillota</taxon>
        <taxon>Bacilli</taxon>
        <taxon>Bacillales</taxon>
        <taxon>Bacillaceae</taxon>
        <taxon>Alkalicoccobacillus</taxon>
    </lineage>
</organism>
<reference evidence="2" key="1">
    <citation type="submission" date="2022-06" db="EMBL/GenBank/DDBJ databases">
        <title>Alkalicoccobacillus porphyridii sp. nov., isolated from a marine red alga, Porphyridium purpureum and reclassification of Shouchella plakortidis and Shouchella gibsonii as Alkalicoccobacillus plakortidis comb. nov. and Alkalicoccobacillus gibsonii comb. nov.</title>
        <authorList>
            <person name="Kim K.H."/>
            <person name="Lee J.K."/>
            <person name="Han D.M."/>
            <person name="Baek J.H."/>
            <person name="Jeon C.O."/>
        </authorList>
    </citation>
    <scope>NUCLEOTIDE SEQUENCE</scope>
    <source>
        <strain evidence="2">DSM 19153</strain>
    </source>
</reference>
<dbReference type="InterPro" id="IPR000182">
    <property type="entry name" value="GNAT_dom"/>
</dbReference>
<evidence type="ECO:0000313" key="3">
    <source>
        <dbReference type="Proteomes" id="UP001203665"/>
    </source>
</evidence>
<sequence>MIEFREITWENFDRCLNLEVDEGQKHFVASNVYSLAQAYVATVEGETTVMPFAIYTDETLIGFMMTYEHVHENGDGACYNIVRLMIDKLHQKKGYGKSAVLKAIDYIKEFPKGEAVAIYLSYEPENEAARNLYAYVGIEETGQVDEDGELIAKIEI</sequence>
<comment type="caution">
    <text evidence="2">The sequence shown here is derived from an EMBL/GenBank/DDBJ whole genome shotgun (WGS) entry which is preliminary data.</text>
</comment>
<evidence type="ECO:0000313" key="2">
    <source>
        <dbReference type="EMBL" id="MCM2676866.1"/>
    </source>
</evidence>
<name>A0ABT0XLR8_9BACI</name>
<proteinExistence type="predicted"/>
<dbReference type="Proteomes" id="UP001203665">
    <property type="component" value="Unassembled WGS sequence"/>
</dbReference>
<dbReference type="Gene3D" id="3.40.630.30">
    <property type="match status" value="1"/>
</dbReference>
<dbReference type="Pfam" id="PF00583">
    <property type="entry name" value="Acetyltransf_1"/>
    <property type="match status" value="1"/>
</dbReference>
<dbReference type="RefSeq" id="WP_251610010.1">
    <property type="nucleotide sequence ID" value="NZ_JAMQJY010000002.1"/>
</dbReference>
<gene>
    <name evidence="2" type="ORF">NDM98_16385</name>
</gene>
<dbReference type="SUPFAM" id="SSF55729">
    <property type="entry name" value="Acyl-CoA N-acyltransferases (Nat)"/>
    <property type="match status" value="1"/>
</dbReference>
<protein>
    <submittedName>
        <fullName evidence="2">GNAT family N-acetyltransferase</fullName>
    </submittedName>
</protein>
<keyword evidence="3" id="KW-1185">Reference proteome</keyword>
<dbReference type="PROSITE" id="PS51186">
    <property type="entry name" value="GNAT"/>
    <property type="match status" value="1"/>
</dbReference>